<dbReference type="PANTHER" id="PTHR48249">
    <property type="entry name" value="MEDIATOR OF RNA POLYMERASE II TRANSCRIPTION SUBUNIT 13"/>
    <property type="match status" value="1"/>
</dbReference>
<dbReference type="OrthoDB" id="103819at2759"/>
<comment type="function">
    <text evidence="9 11">Component of the SRB8-11 complex. The SRB8-11 complex is a regulatory module of the Mediator complex which is itself involved in regulation of basal and activated RNA polymerase II-dependent transcription. The SRB8-11 complex may be involved in the transcriptional repression of a subset of genes regulated by Mediator. It may inhibit the association of the Mediator complex with RNA polymerase II to form the holoenzyme complex.</text>
</comment>
<evidence type="ECO:0000256" key="6">
    <source>
        <dbReference type="ARBA" id="ARBA00023159"/>
    </source>
</evidence>
<evidence type="ECO:0000256" key="2">
    <source>
        <dbReference type="ARBA" id="ARBA00009354"/>
    </source>
</evidence>
<evidence type="ECO:0000313" key="17">
    <source>
        <dbReference type="Proteomes" id="UP000214365"/>
    </source>
</evidence>
<dbReference type="Pfam" id="PF18296">
    <property type="entry name" value="MID_MedPIWI"/>
    <property type="match status" value="1"/>
</dbReference>
<reference evidence="16 17" key="1">
    <citation type="submission" date="2015-06" db="EMBL/GenBank/DDBJ databases">
        <title>Talaromyces atroroseus IBT 11181 draft genome.</title>
        <authorList>
            <person name="Rasmussen K.B."/>
            <person name="Rasmussen S."/>
            <person name="Petersen B."/>
            <person name="Sicheritz-Ponten T."/>
            <person name="Mortensen U.H."/>
            <person name="Thrane U."/>
        </authorList>
    </citation>
    <scope>NUCLEOTIDE SEQUENCE [LARGE SCALE GENOMIC DNA]</scope>
    <source>
        <strain evidence="16 17">IBT 11181</strain>
    </source>
</reference>
<evidence type="ECO:0000256" key="12">
    <source>
        <dbReference type="SAM" id="MobiDB-lite"/>
    </source>
</evidence>
<evidence type="ECO:0000256" key="10">
    <source>
        <dbReference type="ARBA" id="ARBA00032008"/>
    </source>
</evidence>
<dbReference type="GO" id="GO:0016592">
    <property type="term" value="C:mediator complex"/>
    <property type="evidence" value="ECO:0007669"/>
    <property type="project" value="InterPro"/>
</dbReference>
<dbReference type="InterPro" id="IPR009401">
    <property type="entry name" value="Med13_C"/>
</dbReference>
<evidence type="ECO:0000259" key="15">
    <source>
        <dbReference type="Pfam" id="PF18296"/>
    </source>
</evidence>
<dbReference type="EMBL" id="LFMY01000015">
    <property type="protein sequence ID" value="OKL56226.1"/>
    <property type="molecule type" value="Genomic_DNA"/>
</dbReference>
<dbReference type="RefSeq" id="XP_020116347.1">
    <property type="nucleotide sequence ID" value="XM_020263491.1"/>
</dbReference>
<dbReference type="InterPro" id="IPR021643">
    <property type="entry name" value="Mediator_Med13_N"/>
</dbReference>
<feature type="compositionally biased region" description="Acidic residues" evidence="12">
    <location>
        <begin position="774"/>
        <end position="784"/>
    </location>
</feature>
<evidence type="ECO:0000256" key="11">
    <source>
        <dbReference type="RuleBase" id="RU364134"/>
    </source>
</evidence>
<evidence type="ECO:0000313" key="16">
    <source>
        <dbReference type="EMBL" id="OKL56226.1"/>
    </source>
</evidence>
<evidence type="ECO:0000256" key="8">
    <source>
        <dbReference type="ARBA" id="ARBA00023242"/>
    </source>
</evidence>
<comment type="subcellular location">
    <subcellularLocation>
        <location evidence="1 11">Nucleus</location>
    </subcellularLocation>
</comment>
<evidence type="ECO:0000259" key="13">
    <source>
        <dbReference type="Pfam" id="PF06333"/>
    </source>
</evidence>
<feature type="region of interest" description="Disordered" evidence="12">
    <location>
        <begin position="489"/>
        <end position="520"/>
    </location>
</feature>
<feature type="domain" description="MID" evidence="15">
    <location>
        <begin position="1027"/>
        <end position="1145"/>
    </location>
</feature>
<dbReference type="STRING" id="1441469.A0A1Q5Q7P0"/>
<dbReference type="GO" id="GO:0003713">
    <property type="term" value="F:transcription coactivator activity"/>
    <property type="evidence" value="ECO:0007669"/>
    <property type="project" value="TreeGrafter"/>
</dbReference>
<feature type="compositionally biased region" description="Polar residues" evidence="12">
    <location>
        <begin position="807"/>
        <end position="820"/>
    </location>
</feature>
<dbReference type="Pfam" id="PF11597">
    <property type="entry name" value="Med13_N"/>
    <property type="match status" value="1"/>
</dbReference>
<evidence type="ECO:0000256" key="3">
    <source>
        <dbReference type="ARBA" id="ARBA00019618"/>
    </source>
</evidence>
<evidence type="ECO:0000256" key="9">
    <source>
        <dbReference type="ARBA" id="ARBA00025661"/>
    </source>
</evidence>
<evidence type="ECO:0000259" key="14">
    <source>
        <dbReference type="Pfam" id="PF11597"/>
    </source>
</evidence>
<proteinExistence type="inferred from homology"/>
<sequence length="1483" mass="162794">MDFPSDAITNISAINGFSVIHWRIYTEEAAIGNLASEIAPTNGYNILRHLSRLKDLEIQLRNLDCLVSCYPRRLGLWIFSPSPGFENLLPLTRDSAVQGSRESTKLTLGASSLKVSASGSITAADLIRSLSADGLTPAGGTPGQSRAPGPGPRSGDTYAIYASFITAVAGAIGLQLTRRHNAIPLGTRTFFTALERSFYDNPTILNDDACSIPALTTLRIELVQTGKIIAALHTVYQDGISRLGGPDFTKISPANVQPNIDVWLAPNGTVARVITVDTTLSTAFAPKQAKNDVSARQITEAKQRVWKATVLEWMSNIGLPVDSSENEHWIEVEVSEPFYARLAADHLRKMDDGQSSSPLKRILWPSGYCFRRKKVSSSSYSDKLYSITTDSVDPLHFAENWLETATLRHEKPTDRSSKVPEVIKVSSISKSEVPEKIESLARVVHYPDLQGAGSVYPTPPDGAQVSGINPIGSDTLGTDGQEMALSHISDSAKQPEHVNEDSSGEAALQPRNELEVGTGLYDTNDDDGLFSDMNDRDFATKGITDADFNFFDDDEMDDFLADDPKTEHPQDIQHPSLADGAEIQFLQEDVKADQVAPKDDRIEQLREPHSPNKMEIESELKVDTQHPTAEPRNPTFKGPSSIILEEVMSTSLSPVDIKKILFSKDTKPSGDINKISRPSNSDFEKKQSRYNAISFRQDMSLSDQKYANAGRFFFMANKECDESTNLAPGIPTIGFPRGRKPGPRTISEEGSADARQSDSVQTVQRSASVSSDETSLDSSDDYSETETSPVRATTLKRKRPLSEAEKSTTSSMERLSITSEAESHVSKEDTSIFLGNFFSVFADWSLVGYFSARQSSTSSISSRKEDQMQVAQLVVDQFTQSSLCHNIDGWESVLDLENEAVNLHTCLEDVTAIGETEKLDLKTYVSLHDIQQAVIETPSTRPNLQRRDIKGSITKLPPAHLRIHRGRDFLEVLPTSMPFWETFGLAPASGQKDISAYCICPQFLGDEADAFLTRLEFLYSSCNLGLWNIANGDGAYVRTMQSLRSLCEGLGNALSKAPPIKENFVVYIINPFTHGTAFADICSTFLQLFHKYIGDVDKAYAKSQLNELVLQIVPLSFVFSSTSLVVPTQSQYLNLALEVYSRCPPKDANTGIVGYAPPVVLANAVPKAINFRVTSERFSPFQEGRCLHVAVSRSVDQRWISAAWSDNSGSCQITMSYCVRSRGSNVNRKVSEIRQEIWEATKDLMERTQTRWRVLLVRTEPIDQEEIDVWTGFAERYNQAKTLPVELTLFSANIAPGLCLELPAGQLHANAMNPMASTPATTPCGGVSSPDQIGVATPASGGFGSLSYNNTAVTPTDTPSGLIDPDSEAVLIDACEESWAIILSHRLSNSTYMTEYKPALVSGYLLRRKGANDSQGVAAMSLNLVHTSRPAAFHEVVLKEALINYRDLATLARAKGTLHVQHNTLPWHIATAVKGQELLSYIL</sequence>
<dbReference type="Proteomes" id="UP000214365">
    <property type="component" value="Unassembled WGS sequence"/>
</dbReference>
<keyword evidence="5 11" id="KW-0805">Transcription regulation</keyword>
<accession>A0A1Q5Q7P0</accession>
<dbReference type="Pfam" id="PF06333">
    <property type="entry name" value="Med13_C"/>
    <property type="match status" value="1"/>
</dbReference>
<protein>
    <recommendedName>
        <fullName evidence="3 11">Mediator of RNA polymerase II transcription subunit 13</fullName>
    </recommendedName>
    <alternativeName>
        <fullName evidence="10 11">Mediator complex subunit 13</fullName>
    </alternativeName>
</protein>
<comment type="subunit">
    <text evidence="11">Component of the SRB8-11 complex, which itself associates with the Mediator complex.</text>
</comment>
<keyword evidence="7 11" id="KW-0804">Transcription</keyword>
<feature type="region of interest" description="Disordered" evidence="12">
    <location>
        <begin position="726"/>
        <end position="821"/>
    </location>
</feature>
<dbReference type="PANTHER" id="PTHR48249:SF3">
    <property type="entry name" value="MEDIATOR OF RNA POLYMERASE II TRANSCRIPTION SUBUNIT 13"/>
    <property type="match status" value="1"/>
</dbReference>
<dbReference type="InterPro" id="IPR051139">
    <property type="entry name" value="Mediator_complx_sub13"/>
</dbReference>
<evidence type="ECO:0000256" key="5">
    <source>
        <dbReference type="ARBA" id="ARBA00023015"/>
    </source>
</evidence>
<keyword evidence="8 11" id="KW-0539">Nucleus</keyword>
<evidence type="ECO:0000256" key="7">
    <source>
        <dbReference type="ARBA" id="ARBA00023163"/>
    </source>
</evidence>
<name>A0A1Q5Q7P0_TALAT</name>
<organism evidence="16 17">
    <name type="scientific">Talaromyces atroroseus</name>
    <dbReference type="NCBI Taxonomy" id="1441469"/>
    <lineage>
        <taxon>Eukaryota</taxon>
        <taxon>Fungi</taxon>
        <taxon>Dikarya</taxon>
        <taxon>Ascomycota</taxon>
        <taxon>Pezizomycotina</taxon>
        <taxon>Eurotiomycetes</taxon>
        <taxon>Eurotiomycetidae</taxon>
        <taxon>Eurotiales</taxon>
        <taxon>Trichocomaceae</taxon>
        <taxon>Talaromyces</taxon>
        <taxon>Talaromyces sect. Trachyspermi</taxon>
    </lineage>
</organism>
<keyword evidence="17" id="KW-1185">Reference proteome</keyword>
<keyword evidence="6 11" id="KW-0010">Activator</keyword>
<dbReference type="InterPro" id="IPR041285">
    <property type="entry name" value="MID_MedPIWI"/>
</dbReference>
<dbReference type="GO" id="GO:0045944">
    <property type="term" value="P:positive regulation of transcription by RNA polymerase II"/>
    <property type="evidence" value="ECO:0007669"/>
    <property type="project" value="TreeGrafter"/>
</dbReference>
<feature type="domain" description="Mediator complex subunit Med13 C-terminal" evidence="13">
    <location>
        <begin position="1155"/>
        <end position="1472"/>
    </location>
</feature>
<dbReference type="GeneID" id="31008141"/>
<feature type="region of interest" description="Disordered" evidence="12">
    <location>
        <begin position="666"/>
        <end position="685"/>
    </location>
</feature>
<keyword evidence="4 11" id="KW-0678">Repressor</keyword>
<gene>
    <name evidence="16" type="ORF">UA08_08385</name>
</gene>
<comment type="similarity">
    <text evidence="2 11">Belongs to the Mediator complex subunit 13 family.</text>
</comment>
<feature type="domain" description="Mediator complex subunit Med13 N-terminal" evidence="14">
    <location>
        <begin position="1"/>
        <end position="373"/>
    </location>
</feature>
<evidence type="ECO:0000256" key="4">
    <source>
        <dbReference type="ARBA" id="ARBA00022491"/>
    </source>
</evidence>
<evidence type="ECO:0000256" key="1">
    <source>
        <dbReference type="ARBA" id="ARBA00004123"/>
    </source>
</evidence>
<comment type="caution">
    <text evidence="16">The sequence shown here is derived from an EMBL/GenBank/DDBJ whole genome shotgun (WGS) entry which is preliminary data.</text>
</comment>